<evidence type="ECO:0000256" key="5">
    <source>
        <dbReference type="SAM" id="MobiDB-lite"/>
    </source>
</evidence>
<evidence type="ECO:0000256" key="4">
    <source>
        <dbReference type="ARBA" id="ARBA00023125"/>
    </source>
</evidence>
<dbReference type="AlphaFoldDB" id="A0A336LPX4"/>
<protein>
    <submittedName>
        <fullName evidence="7">CSON010382 protein</fullName>
    </submittedName>
</protein>
<feature type="compositionally biased region" description="Acidic residues" evidence="5">
    <location>
        <begin position="160"/>
        <end position="173"/>
    </location>
</feature>
<gene>
    <name evidence="7" type="primary">CSON010382</name>
</gene>
<evidence type="ECO:0000259" key="6">
    <source>
        <dbReference type="Pfam" id="PF05485"/>
    </source>
</evidence>
<feature type="region of interest" description="Disordered" evidence="5">
    <location>
        <begin position="158"/>
        <end position="180"/>
    </location>
</feature>
<keyword evidence="4" id="KW-0238">DNA-binding</keyword>
<feature type="domain" description="THAP-type" evidence="6">
    <location>
        <begin position="16"/>
        <end position="75"/>
    </location>
</feature>
<dbReference type="VEuPathDB" id="VectorBase:CSON010382"/>
<dbReference type="GO" id="GO:0003677">
    <property type="term" value="F:DNA binding"/>
    <property type="evidence" value="ECO:0007669"/>
    <property type="project" value="UniProtKB-KW"/>
</dbReference>
<name>A0A336LPX4_CULSO</name>
<dbReference type="Pfam" id="PF05485">
    <property type="entry name" value="THAP"/>
    <property type="match status" value="1"/>
</dbReference>
<evidence type="ECO:0000256" key="3">
    <source>
        <dbReference type="ARBA" id="ARBA00022833"/>
    </source>
</evidence>
<keyword evidence="3" id="KW-0862">Zinc</keyword>
<evidence type="ECO:0000256" key="2">
    <source>
        <dbReference type="ARBA" id="ARBA00022771"/>
    </source>
</evidence>
<dbReference type="GO" id="GO:0008270">
    <property type="term" value="F:zinc ion binding"/>
    <property type="evidence" value="ECO:0007669"/>
    <property type="project" value="UniProtKB-KW"/>
</dbReference>
<keyword evidence="2" id="KW-0863">Zinc-finger</keyword>
<sequence length="234" mass="26712">MSVFSLKLRNSGSRKCAMPNCLTGTTAKSNKKYVAVPKQFRERWLQAAGINKKYSPYTKIFFCQDHFDLDYTFSIAEDLIKVSDHLYITEDIIPKPTSEIQDNSWTLKVRRVPGPIPDASDEPVTRPHFNFNNDSAKQRDDALSNWHASLAQYGMGGGDYQDEDDDIGEDDGDDHAQYDNNQFHGELRSEFKAEPELNDDFADCFVIGWALVINYTLVEMEIFVSCNMLCKKSH</sequence>
<dbReference type="EMBL" id="UFQT01000041">
    <property type="protein sequence ID" value="SSX18693.1"/>
    <property type="molecule type" value="Genomic_DNA"/>
</dbReference>
<proteinExistence type="predicted"/>
<organism evidence="7">
    <name type="scientific">Culicoides sonorensis</name>
    <name type="common">Biting midge</name>
    <dbReference type="NCBI Taxonomy" id="179676"/>
    <lineage>
        <taxon>Eukaryota</taxon>
        <taxon>Metazoa</taxon>
        <taxon>Ecdysozoa</taxon>
        <taxon>Arthropoda</taxon>
        <taxon>Hexapoda</taxon>
        <taxon>Insecta</taxon>
        <taxon>Pterygota</taxon>
        <taxon>Neoptera</taxon>
        <taxon>Endopterygota</taxon>
        <taxon>Diptera</taxon>
        <taxon>Nematocera</taxon>
        <taxon>Chironomoidea</taxon>
        <taxon>Ceratopogonidae</taxon>
        <taxon>Ceratopogoninae</taxon>
        <taxon>Culicoides</taxon>
        <taxon>Monoculicoides</taxon>
    </lineage>
</organism>
<reference evidence="7" key="1">
    <citation type="submission" date="2018-07" db="EMBL/GenBank/DDBJ databases">
        <authorList>
            <person name="Quirk P.G."/>
            <person name="Krulwich T.A."/>
        </authorList>
    </citation>
    <scope>NUCLEOTIDE SEQUENCE</scope>
</reference>
<keyword evidence="1" id="KW-0479">Metal-binding</keyword>
<evidence type="ECO:0000256" key="1">
    <source>
        <dbReference type="ARBA" id="ARBA00022723"/>
    </source>
</evidence>
<dbReference type="SUPFAM" id="SSF57716">
    <property type="entry name" value="Glucocorticoid receptor-like (DNA-binding domain)"/>
    <property type="match status" value="1"/>
</dbReference>
<dbReference type="InterPro" id="IPR006612">
    <property type="entry name" value="THAP_Znf"/>
</dbReference>
<accession>A0A336LPX4</accession>
<evidence type="ECO:0000313" key="7">
    <source>
        <dbReference type="EMBL" id="SSX18693.1"/>
    </source>
</evidence>